<protein>
    <submittedName>
        <fullName evidence="1">Uncharacterized protein</fullName>
    </submittedName>
</protein>
<accession>A0ACD3QDL2</accession>
<dbReference type="Proteomes" id="UP000793456">
    <property type="component" value="Chromosome XX"/>
</dbReference>
<organism evidence="1 2">
    <name type="scientific">Larimichthys crocea</name>
    <name type="common">Large yellow croaker</name>
    <name type="synonym">Pseudosciaena crocea</name>
    <dbReference type="NCBI Taxonomy" id="215358"/>
    <lineage>
        <taxon>Eukaryota</taxon>
        <taxon>Metazoa</taxon>
        <taxon>Chordata</taxon>
        <taxon>Craniata</taxon>
        <taxon>Vertebrata</taxon>
        <taxon>Euteleostomi</taxon>
        <taxon>Actinopterygii</taxon>
        <taxon>Neopterygii</taxon>
        <taxon>Teleostei</taxon>
        <taxon>Neoteleostei</taxon>
        <taxon>Acanthomorphata</taxon>
        <taxon>Eupercaria</taxon>
        <taxon>Sciaenidae</taxon>
        <taxon>Larimichthys</taxon>
    </lineage>
</organism>
<evidence type="ECO:0000313" key="2">
    <source>
        <dbReference type="Proteomes" id="UP000793456"/>
    </source>
</evidence>
<name>A0ACD3QDL2_LARCR</name>
<reference evidence="1" key="1">
    <citation type="submission" date="2018-11" db="EMBL/GenBank/DDBJ databases">
        <title>The sequence and de novo assembly of Larimichthys crocea genome using PacBio and Hi-C technologies.</title>
        <authorList>
            <person name="Xu P."/>
            <person name="Chen B."/>
            <person name="Zhou Z."/>
            <person name="Ke Q."/>
            <person name="Wu Y."/>
            <person name="Bai H."/>
            <person name="Pu F."/>
        </authorList>
    </citation>
    <scope>NUCLEOTIDE SEQUENCE</scope>
    <source>
        <tissue evidence="1">Muscle</tissue>
    </source>
</reference>
<proteinExistence type="predicted"/>
<evidence type="ECO:0000313" key="1">
    <source>
        <dbReference type="EMBL" id="TMS05225.1"/>
    </source>
</evidence>
<comment type="caution">
    <text evidence="1">The sequence shown here is derived from an EMBL/GenBank/DDBJ whole genome shotgun (WGS) entry which is preliminary data.</text>
</comment>
<keyword evidence="2" id="KW-1185">Reference proteome</keyword>
<gene>
    <name evidence="1" type="ORF">E3U43_004475</name>
</gene>
<dbReference type="EMBL" id="CM011693">
    <property type="protein sequence ID" value="TMS05225.1"/>
    <property type="molecule type" value="Genomic_DNA"/>
</dbReference>
<sequence length="414" mass="45790">MDRKQYCVKLSVQPSRGLVDEKFIVLVQNVSPGFQMTIHALHKCEDGHSYEAFAHYTANATGTVNVSEDPSLGGTYSGVEQMGLLWSLRPVPGTKPGLRLRKVNVQTPMEVTISVYQGHQTEGFMDQVPLVGVLVERWYMAPRVRRIPITENGLTATLFLPSGRTRGESGGRCAVGGAQTAYRVLEQHPQVLGSRIAMLGLSLGASVTLKMAVYSQVMKLRCVVCISGCHVQPIDGFLEELLNFCRINSETKTRINEEDQVIYHDLLLPIPTDPALKVDVGRLQCPLLLIVGEDDQNWPCLRVCNRCEFTDMTTSCVNNKLGPKMKEMMEKAGNSHLLTVLSYPNAGHLIEPPYTPHTRATAFLSVTSVKKVMALWGGETVAHSRAQEDCLEEDADLSEGESVRQLKLRVLNNK</sequence>